<evidence type="ECO:0000313" key="3">
    <source>
        <dbReference type="Proteomes" id="UP001597468"/>
    </source>
</evidence>
<keyword evidence="3" id="KW-1185">Reference proteome</keyword>
<feature type="chain" id="PRO_5045379845" description="TonB protein C-terminal" evidence="1">
    <location>
        <begin position="27"/>
        <end position="175"/>
    </location>
</feature>
<keyword evidence="1" id="KW-0732">Signal</keyword>
<dbReference type="PROSITE" id="PS51257">
    <property type="entry name" value="PROKAR_LIPOPROTEIN"/>
    <property type="match status" value="1"/>
</dbReference>
<proteinExistence type="predicted"/>
<accession>A0ABW5IX98</accession>
<name>A0ABW5IX98_9FLAO</name>
<sequence>MTFPKPLLLLSFLPLLLLGCKTEKQADTQNEYLRWVGDIEHNETTDEPDFKICNGDEQILQYFNLGAGPIFPEEKSTLVETFESKYEPVKTNDQNGFIRIRFVVNCEGKASRFRILQADKDYNEIEFDERITNQLLEITKGIESWKVMYRHEIPVDYYFYLIFKIKNGRITEILP</sequence>
<evidence type="ECO:0000313" key="2">
    <source>
        <dbReference type="EMBL" id="MFD2517593.1"/>
    </source>
</evidence>
<dbReference type="RefSeq" id="WP_380750049.1">
    <property type="nucleotide sequence ID" value="NZ_JBHULT010000006.1"/>
</dbReference>
<reference evidence="3" key="1">
    <citation type="journal article" date="2019" name="Int. J. Syst. Evol. Microbiol.">
        <title>The Global Catalogue of Microorganisms (GCM) 10K type strain sequencing project: providing services to taxonomists for standard genome sequencing and annotation.</title>
        <authorList>
            <consortium name="The Broad Institute Genomics Platform"/>
            <consortium name="The Broad Institute Genome Sequencing Center for Infectious Disease"/>
            <person name="Wu L."/>
            <person name="Ma J."/>
        </authorList>
    </citation>
    <scope>NUCLEOTIDE SEQUENCE [LARGE SCALE GENOMIC DNA]</scope>
    <source>
        <strain evidence="3">KCTC 42585</strain>
    </source>
</reference>
<evidence type="ECO:0000256" key="1">
    <source>
        <dbReference type="SAM" id="SignalP"/>
    </source>
</evidence>
<protein>
    <recommendedName>
        <fullName evidence="4">TonB protein C-terminal</fullName>
    </recommendedName>
</protein>
<dbReference type="EMBL" id="JBHULT010000006">
    <property type="protein sequence ID" value="MFD2517593.1"/>
    <property type="molecule type" value="Genomic_DNA"/>
</dbReference>
<dbReference type="Proteomes" id="UP001597468">
    <property type="component" value="Unassembled WGS sequence"/>
</dbReference>
<comment type="caution">
    <text evidence="2">The sequence shown here is derived from an EMBL/GenBank/DDBJ whole genome shotgun (WGS) entry which is preliminary data.</text>
</comment>
<organism evidence="2 3">
    <name type="scientific">Salinimicrobium flavum</name>
    <dbReference type="NCBI Taxonomy" id="1737065"/>
    <lineage>
        <taxon>Bacteria</taxon>
        <taxon>Pseudomonadati</taxon>
        <taxon>Bacteroidota</taxon>
        <taxon>Flavobacteriia</taxon>
        <taxon>Flavobacteriales</taxon>
        <taxon>Flavobacteriaceae</taxon>
        <taxon>Salinimicrobium</taxon>
    </lineage>
</organism>
<evidence type="ECO:0008006" key="4">
    <source>
        <dbReference type="Google" id="ProtNLM"/>
    </source>
</evidence>
<feature type="signal peptide" evidence="1">
    <location>
        <begin position="1"/>
        <end position="26"/>
    </location>
</feature>
<gene>
    <name evidence="2" type="ORF">ACFSTG_06785</name>
</gene>